<keyword evidence="2" id="KW-1185">Reference proteome</keyword>
<sequence length="48" mass="5180">MPNSKRLVVATFSTPMADIPNLMLSSFDALVAASYWESTQTSSNDGAR</sequence>
<name>A0ABS5XQA5_9MICO</name>
<evidence type="ECO:0000313" key="2">
    <source>
        <dbReference type="Proteomes" id="UP000740605"/>
    </source>
</evidence>
<dbReference type="RefSeq" id="WP_215485961.1">
    <property type="nucleotide sequence ID" value="NZ_BAAAPJ010000001.1"/>
</dbReference>
<dbReference type="EMBL" id="JAFLHG010000001">
    <property type="protein sequence ID" value="MBT8796714.1"/>
    <property type="molecule type" value="Genomic_DNA"/>
</dbReference>
<comment type="caution">
    <text evidence="1">The sequence shown here is derived from an EMBL/GenBank/DDBJ whole genome shotgun (WGS) entry which is preliminary data.</text>
</comment>
<organism evidence="1 2">
    <name type="scientific">Microbacterium flavum</name>
    <dbReference type="NCBI Taxonomy" id="415216"/>
    <lineage>
        <taxon>Bacteria</taxon>
        <taxon>Bacillati</taxon>
        <taxon>Actinomycetota</taxon>
        <taxon>Actinomycetes</taxon>
        <taxon>Micrococcales</taxon>
        <taxon>Microbacteriaceae</taxon>
        <taxon>Microbacterium</taxon>
    </lineage>
</organism>
<accession>A0ABS5XQA5</accession>
<gene>
    <name evidence="1" type="ORF">J0P97_01315</name>
</gene>
<reference evidence="1 2" key="1">
    <citation type="submission" date="2021-03" db="EMBL/GenBank/DDBJ databases">
        <title>Microbacterium pauli sp. nov., isolated from microfiltered milk.</title>
        <authorList>
            <person name="Bellassi P."/>
            <person name="Fontana A."/>
            <person name="Callegari M.L."/>
            <person name="Lorenzo M."/>
            <person name="Cappa F."/>
        </authorList>
    </citation>
    <scope>NUCLEOTIDE SEQUENCE [LARGE SCALE GENOMIC DNA]</scope>
    <source>
        <strain evidence="1 2">DSM 18909</strain>
    </source>
</reference>
<dbReference type="Proteomes" id="UP000740605">
    <property type="component" value="Unassembled WGS sequence"/>
</dbReference>
<protein>
    <submittedName>
        <fullName evidence="1">Uncharacterized protein</fullName>
    </submittedName>
</protein>
<proteinExistence type="predicted"/>
<evidence type="ECO:0000313" key="1">
    <source>
        <dbReference type="EMBL" id="MBT8796714.1"/>
    </source>
</evidence>